<feature type="transmembrane region" description="Helical" evidence="1">
    <location>
        <begin position="174"/>
        <end position="196"/>
    </location>
</feature>
<protein>
    <submittedName>
        <fullName evidence="2">Putative integral membrane protein</fullName>
    </submittedName>
</protein>
<organism evidence="2 3">
    <name type="scientific">Microbacterium oleivorans</name>
    <dbReference type="NCBI Taxonomy" id="273677"/>
    <lineage>
        <taxon>Bacteria</taxon>
        <taxon>Bacillati</taxon>
        <taxon>Actinomycetota</taxon>
        <taxon>Actinomycetes</taxon>
        <taxon>Micrococcales</taxon>
        <taxon>Microbacteriaceae</taxon>
        <taxon>Microbacterium</taxon>
    </lineage>
</organism>
<dbReference type="AlphaFoldDB" id="A0A031FRA1"/>
<evidence type="ECO:0000313" key="2">
    <source>
        <dbReference type="EMBL" id="EZP26832.1"/>
    </source>
</evidence>
<accession>A0A031FRA1</accession>
<reference evidence="2 3" key="1">
    <citation type="submission" date="2014-03" db="EMBL/GenBank/DDBJ databases">
        <title>Draft Genome Sequences of 13 Willow Endophytes.</title>
        <authorList>
            <person name="Gan H.Y."/>
            <person name="Gan H.M."/>
            <person name="Savka M.A."/>
            <person name="Hudson A.O."/>
        </authorList>
    </citation>
    <scope>NUCLEOTIDE SEQUENCE [LARGE SCALE GENOMIC DNA]</scope>
    <source>
        <strain evidence="2 3">RIT293</strain>
    </source>
</reference>
<feature type="transmembrane region" description="Helical" evidence="1">
    <location>
        <begin position="133"/>
        <end position="154"/>
    </location>
</feature>
<dbReference type="PATRIC" id="fig|273677.3.peg.2018"/>
<dbReference type="EMBL" id="JFYO01000006">
    <property type="protein sequence ID" value="EZP26832.1"/>
    <property type="molecule type" value="Genomic_DNA"/>
</dbReference>
<feature type="transmembrane region" description="Helical" evidence="1">
    <location>
        <begin position="426"/>
        <end position="443"/>
    </location>
</feature>
<dbReference type="RefSeq" id="WP_036312078.1">
    <property type="nucleotide sequence ID" value="NZ_JFYO01000006.1"/>
</dbReference>
<evidence type="ECO:0000313" key="3">
    <source>
        <dbReference type="Proteomes" id="UP000024001"/>
    </source>
</evidence>
<feature type="transmembrane region" description="Helical" evidence="1">
    <location>
        <begin position="65"/>
        <end position="88"/>
    </location>
</feature>
<feature type="transmembrane region" description="Helical" evidence="1">
    <location>
        <begin position="100"/>
        <end position="121"/>
    </location>
</feature>
<gene>
    <name evidence="2" type="ORF">BW34_02034</name>
</gene>
<comment type="caution">
    <text evidence="2">The sequence shown here is derived from an EMBL/GenBank/DDBJ whole genome shotgun (WGS) entry which is preliminary data.</text>
</comment>
<feature type="transmembrane region" description="Helical" evidence="1">
    <location>
        <begin position="208"/>
        <end position="227"/>
    </location>
</feature>
<dbReference type="OrthoDB" id="3268054at2"/>
<evidence type="ECO:0000256" key="1">
    <source>
        <dbReference type="SAM" id="Phobius"/>
    </source>
</evidence>
<feature type="transmembrane region" description="Helical" evidence="1">
    <location>
        <begin position="401"/>
        <end position="420"/>
    </location>
</feature>
<keyword evidence="1" id="KW-0812">Transmembrane</keyword>
<feature type="transmembrane region" description="Helical" evidence="1">
    <location>
        <begin position="318"/>
        <end position="336"/>
    </location>
</feature>
<proteinExistence type="predicted"/>
<feature type="transmembrane region" description="Helical" evidence="1">
    <location>
        <begin position="233"/>
        <end position="251"/>
    </location>
</feature>
<sequence length="461" mass="46131">MSGLDERRFRRVLSWYPPSWRREHGDVLLAMMLDEAERTGRSRPTAAESRAAFVHGLGARFGATAALVAASVALLATVVGQSGILLVTGGDAGSVPVHEVALFAMTGVAPAATGIALFALLRAASLLRDGPTLVATACAAVAGACGGLAGVGWSRGFDAADAGLPQTGLAAATAPLGAVGLLLTVVALVVVLLPVLQRTGVSRSGATLLAVVLAAITGPLVGGLVFFSPATTAVVAIVVLIVAALPRVRGVRRDDAAVVARVAPAPIGPPVTRRAPLSRLLAGVALTGGALGIAWAFAGAGWSPTARGDATAAMREGIAILGVSMIPAVVALGFVLRRSRRASARDVWIPVTAVATGFALISADYLTTDGSGDLSVGWVGAAASVGVGVAWWIAARMPVGTGIRIGVGAGIALAYTVVLGLALTPMLAFSAPVVALVVLVLPWRRRRAVDGSVAIPGGATA</sequence>
<dbReference type="Proteomes" id="UP000024001">
    <property type="component" value="Unassembled WGS sequence"/>
</dbReference>
<keyword evidence="1" id="KW-1133">Transmembrane helix</keyword>
<feature type="transmembrane region" description="Helical" evidence="1">
    <location>
        <begin position="348"/>
        <end position="368"/>
    </location>
</feature>
<keyword evidence="3" id="KW-1185">Reference proteome</keyword>
<feature type="transmembrane region" description="Helical" evidence="1">
    <location>
        <begin position="374"/>
        <end position="394"/>
    </location>
</feature>
<feature type="transmembrane region" description="Helical" evidence="1">
    <location>
        <begin position="280"/>
        <end position="298"/>
    </location>
</feature>
<keyword evidence="1" id="KW-0472">Membrane</keyword>
<dbReference type="eggNOG" id="ENOG5034B5M">
    <property type="taxonomic scope" value="Bacteria"/>
</dbReference>
<name>A0A031FRA1_9MICO</name>